<organism evidence="3 4">
    <name type="scientific">Asterophora parasitica</name>
    <dbReference type="NCBI Taxonomy" id="117018"/>
    <lineage>
        <taxon>Eukaryota</taxon>
        <taxon>Fungi</taxon>
        <taxon>Dikarya</taxon>
        <taxon>Basidiomycota</taxon>
        <taxon>Agaricomycotina</taxon>
        <taxon>Agaricomycetes</taxon>
        <taxon>Agaricomycetidae</taxon>
        <taxon>Agaricales</taxon>
        <taxon>Tricholomatineae</taxon>
        <taxon>Lyophyllaceae</taxon>
        <taxon>Asterophora</taxon>
    </lineage>
</organism>
<feature type="domain" description="Fungal-type protein kinase" evidence="2">
    <location>
        <begin position="85"/>
        <end position="273"/>
    </location>
</feature>
<feature type="non-terminal residue" evidence="3">
    <location>
        <position position="332"/>
    </location>
</feature>
<dbReference type="AlphaFoldDB" id="A0A9P7K536"/>
<reference evidence="3" key="1">
    <citation type="submission" date="2020-07" db="EMBL/GenBank/DDBJ databases">
        <authorList>
            <person name="Nieuwenhuis M."/>
            <person name="Van De Peppel L.J.J."/>
        </authorList>
    </citation>
    <scope>NUCLEOTIDE SEQUENCE</scope>
    <source>
        <strain evidence="3">AP01</strain>
        <tissue evidence="3">Mycelium</tissue>
    </source>
</reference>
<reference evidence="3" key="2">
    <citation type="submission" date="2021-10" db="EMBL/GenBank/DDBJ databases">
        <title>Phylogenomics reveals ancestral predisposition of the termite-cultivated fungus Termitomyces towards a domesticated lifestyle.</title>
        <authorList>
            <person name="Auxier B."/>
            <person name="Grum-Grzhimaylo A."/>
            <person name="Cardenas M.E."/>
            <person name="Lodge J.D."/>
            <person name="Laessoe T."/>
            <person name="Pedersen O."/>
            <person name="Smith M.E."/>
            <person name="Kuyper T.W."/>
            <person name="Franco-Molano E.A."/>
            <person name="Baroni T.J."/>
            <person name="Aanen D.K."/>
        </authorList>
    </citation>
    <scope>NUCLEOTIDE SEQUENCE</scope>
    <source>
        <strain evidence="3">AP01</strain>
        <tissue evidence="3">Mycelium</tissue>
    </source>
</reference>
<name>A0A9P7K536_9AGAR</name>
<accession>A0A9P7K536</accession>
<feature type="region of interest" description="Disordered" evidence="1">
    <location>
        <begin position="301"/>
        <end position="322"/>
    </location>
</feature>
<comment type="caution">
    <text evidence="3">The sequence shown here is derived from an EMBL/GenBank/DDBJ whole genome shotgun (WGS) entry which is preliminary data.</text>
</comment>
<evidence type="ECO:0000313" key="4">
    <source>
        <dbReference type="Proteomes" id="UP000775547"/>
    </source>
</evidence>
<dbReference type="Pfam" id="PF17667">
    <property type="entry name" value="Pkinase_fungal"/>
    <property type="match status" value="1"/>
</dbReference>
<evidence type="ECO:0000313" key="3">
    <source>
        <dbReference type="EMBL" id="KAG5636525.1"/>
    </source>
</evidence>
<keyword evidence="4" id="KW-1185">Reference proteome</keyword>
<gene>
    <name evidence="3" type="ORF">DXG03_004780</name>
</gene>
<protein>
    <recommendedName>
        <fullName evidence="2">Fungal-type protein kinase domain-containing protein</fullName>
    </recommendedName>
</protein>
<evidence type="ECO:0000256" key="1">
    <source>
        <dbReference type="SAM" id="MobiDB-lite"/>
    </source>
</evidence>
<dbReference type="EMBL" id="JABCKV010002900">
    <property type="protein sequence ID" value="KAG5636525.1"/>
    <property type="molecule type" value="Genomic_DNA"/>
</dbReference>
<proteinExistence type="predicted"/>
<sequence length="332" mass="37819">MNHNLLPGVKVVDTWNHHDKHADSWKIQPDPSIYRADVDTSPDPTQWGELEGHIELKPSDAYDGFTDPPPNITAEDRLNFPFEAETQRRAKTRAQLIHYATEWCSRQHRRFAFTVYIGDPYVRFIRWDRSGAIVSEKFNYRENSKPLIDFLWRFSHLDDVGRGHDPSVRLATPEEQALAHDVLSDWAPKPDFPRPVVVFTVPVEGGRSREFIAWNSMGYPESPTGRCTRAYPVFEFADPTKLYFLKDTWRAHDLDPESTILIELKEKGVQNIPPFLCGGDLAGDATMTDLFVPEEVIDNDPANLSEAPAPAPAPEDSPDSPYFGGWRCGNNW</sequence>
<dbReference type="OrthoDB" id="5592585at2759"/>
<dbReference type="Proteomes" id="UP000775547">
    <property type="component" value="Unassembled WGS sequence"/>
</dbReference>
<evidence type="ECO:0000259" key="2">
    <source>
        <dbReference type="Pfam" id="PF17667"/>
    </source>
</evidence>
<dbReference type="InterPro" id="IPR040976">
    <property type="entry name" value="Pkinase_fungal"/>
</dbReference>